<evidence type="ECO:0000313" key="2">
    <source>
        <dbReference type="Proteomes" id="UP001379533"/>
    </source>
</evidence>
<dbReference type="Proteomes" id="UP001379533">
    <property type="component" value="Chromosome"/>
</dbReference>
<proteinExistence type="predicted"/>
<evidence type="ECO:0000313" key="1">
    <source>
        <dbReference type="EMBL" id="WXA99029.1"/>
    </source>
</evidence>
<accession>A0ABZ2KKG5</accession>
<protein>
    <submittedName>
        <fullName evidence="1">Uncharacterized protein</fullName>
    </submittedName>
</protein>
<reference evidence="1 2" key="1">
    <citation type="submission" date="2021-12" db="EMBL/GenBank/DDBJ databases">
        <title>Discovery of the Pendulisporaceae a myxobacterial family with distinct sporulation behavior and unique specialized metabolism.</title>
        <authorList>
            <person name="Garcia R."/>
            <person name="Popoff A."/>
            <person name="Bader C.D."/>
            <person name="Loehr J."/>
            <person name="Walesch S."/>
            <person name="Walt C."/>
            <person name="Boldt J."/>
            <person name="Bunk B."/>
            <person name="Haeckl F.J.F.P.J."/>
            <person name="Gunesch A.P."/>
            <person name="Birkelbach J."/>
            <person name="Nuebel U."/>
            <person name="Pietschmann T."/>
            <person name="Bach T."/>
            <person name="Mueller R."/>
        </authorList>
    </citation>
    <scope>NUCLEOTIDE SEQUENCE [LARGE SCALE GENOMIC DNA]</scope>
    <source>
        <strain evidence="1 2">MSr12523</strain>
    </source>
</reference>
<sequence length="189" mass="21626">MIHPFEVRMRTLQGVMRQQGLFQIWSEALAFARSLVRECEKRVEIVDLLAGRREGDESDHGVLWRGTPKAGGGCVEQHVRPESRVDSKEEEVQKDFEVRTGRGKLALPNLRMAHRCACHLARRQHTIIVDLQLENLPDDDGIIWDSSEPVCARPQMWWAAQSGRGRPRRASEPVPARRVFSDWLKALLS</sequence>
<name>A0ABZ2KKG5_9BACT</name>
<gene>
    <name evidence="1" type="ORF">LZC95_19680</name>
</gene>
<dbReference type="RefSeq" id="WP_394849659.1">
    <property type="nucleotide sequence ID" value="NZ_CP089982.1"/>
</dbReference>
<organism evidence="1 2">
    <name type="scientific">Pendulispora brunnea</name>
    <dbReference type="NCBI Taxonomy" id="2905690"/>
    <lineage>
        <taxon>Bacteria</taxon>
        <taxon>Pseudomonadati</taxon>
        <taxon>Myxococcota</taxon>
        <taxon>Myxococcia</taxon>
        <taxon>Myxococcales</taxon>
        <taxon>Sorangiineae</taxon>
        <taxon>Pendulisporaceae</taxon>
        <taxon>Pendulispora</taxon>
    </lineage>
</organism>
<dbReference type="EMBL" id="CP089982">
    <property type="protein sequence ID" value="WXA99029.1"/>
    <property type="molecule type" value="Genomic_DNA"/>
</dbReference>
<keyword evidence="2" id="KW-1185">Reference proteome</keyword>